<dbReference type="InterPro" id="IPR000700">
    <property type="entry name" value="PAS-assoc_C"/>
</dbReference>
<evidence type="ECO:0000256" key="5">
    <source>
        <dbReference type="ARBA" id="ARBA00022777"/>
    </source>
</evidence>
<dbReference type="Pfam" id="PF00512">
    <property type="entry name" value="HisKA"/>
    <property type="match status" value="1"/>
</dbReference>
<dbReference type="PROSITE" id="PS50109">
    <property type="entry name" value="HIS_KIN"/>
    <property type="match status" value="1"/>
</dbReference>
<evidence type="ECO:0000259" key="7">
    <source>
        <dbReference type="PROSITE" id="PS50112"/>
    </source>
</evidence>
<comment type="catalytic activity">
    <reaction evidence="1">
        <text>ATP + protein L-histidine = ADP + protein N-phospho-L-histidine.</text>
        <dbReference type="EC" id="2.7.13.3"/>
    </reaction>
</comment>
<feature type="domain" description="Histidine kinase" evidence="6">
    <location>
        <begin position="288"/>
        <end position="510"/>
    </location>
</feature>
<evidence type="ECO:0000259" key="8">
    <source>
        <dbReference type="PROSITE" id="PS50113"/>
    </source>
</evidence>
<keyword evidence="10" id="KW-1185">Reference proteome</keyword>
<evidence type="ECO:0000256" key="3">
    <source>
        <dbReference type="ARBA" id="ARBA00022553"/>
    </source>
</evidence>
<dbReference type="PANTHER" id="PTHR43304:SF1">
    <property type="entry name" value="PAC DOMAIN-CONTAINING PROTEIN"/>
    <property type="match status" value="1"/>
</dbReference>
<dbReference type="InterPro" id="IPR052162">
    <property type="entry name" value="Sensor_kinase/Photoreceptor"/>
</dbReference>
<dbReference type="CDD" id="cd00082">
    <property type="entry name" value="HisKA"/>
    <property type="match status" value="1"/>
</dbReference>
<dbReference type="InterPro" id="IPR004358">
    <property type="entry name" value="Sig_transdc_His_kin-like_C"/>
</dbReference>
<dbReference type="SMART" id="SM00091">
    <property type="entry name" value="PAS"/>
    <property type="match status" value="2"/>
</dbReference>
<dbReference type="SUPFAM" id="SSF55785">
    <property type="entry name" value="PYP-like sensor domain (PAS domain)"/>
    <property type="match status" value="2"/>
</dbReference>
<dbReference type="SUPFAM" id="SSF47384">
    <property type="entry name" value="Homodimeric domain of signal transducing histidine kinase"/>
    <property type="match status" value="1"/>
</dbReference>
<dbReference type="EMBL" id="BAABGY010000007">
    <property type="protein sequence ID" value="GAA4333139.1"/>
    <property type="molecule type" value="Genomic_DNA"/>
</dbReference>
<dbReference type="SMART" id="SM00086">
    <property type="entry name" value="PAC"/>
    <property type="match status" value="1"/>
</dbReference>
<feature type="domain" description="PAC" evidence="8">
    <location>
        <begin position="214"/>
        <end position="266"/>
    </location>
</feature>
<name>A0ABP8H1S0_9BACT</name>
<comment type="caution">
    <text evidence="9">The sequence shown here is derived from an EMBL/GenBank/DDBJ whole genome shotgun (WGS) entry which is preliminary data.</text>
</comment>
<dbReference type="InterPro" id="IPR035965">
    <property type="entry name" value="PAS-like_dom_sf"/>
</dbReference>
<evidence type="ECO:0000256" key="4">
    <source>
        <dbReference type="ARBA" id="ARBA00022679"/>
    </source>
</evidence>
<dbReference type="InterPro" id="IPR036097">
    <property type="entry name" value="HisK_dim/P_sf"/>
</dbReference>
<dbReference type="InterPro" id="IPR003594">
    <property type="entry name" value="HATPase_dom"/>
</dbReference>
<dbReference type="InterPro" id="IPR005467">
    <property type="entry name" value="His_kinase_dom"/>
</dbReference>
<feature type="domain" description="PAS" evidence="7">
    <location>
        <begin position="141"/>
        <end position="185"/>
    </location>
</feature>
<evidence type="ECO:0000256" key="1">
    <source>
        <dbReference type="ARBA" id="ARBA00000085"/>
    </source>
</evidence>
<dbReference type="Pfam" id="PF02518">
    <property type="entry name" value="HATPase_c"/>
    <property type="match status" value="1"/>
</dbReference>
<dbReference type="InterPro" id="IPR000014">
    <property type="entry name" value="PAS"/>
</dbReference>
<keyword evidence="5" id="KW-0418">Kinase</keyword>
<accession>A0ABP8H1S0</accession>
<dbReference type="SUPFAM" id="SSF55874">
    <property type="entry name" value="ATPase domain of HSP90 chaperone/DNA topoisomerase II/histidine kinase"/>
    <property type="match status" value="1"/>
</dbReference>
<sequence length="510" mass="56645">MSTHSASPLGADPNMTGLFMQAPALIMILEGAELRCTFANPLFEKLYEGRQLVGRTPREVAPELAGQGYFEMLDSVYATGTAVYGYEFPGVADWKNEGRDSTIYFNMVYAPYLVDGRTAGVMIFGFEVTAQVLARQRAEREEERLKRMLNALPQMAWTATPEGFVQYLNERWYAYTGQAPEEALGGGWAGVVPENEQPALLARWRQCLAAGTTYEAEMRYRRHDGVLRWHSARAEAIRDTDGTILYWLGVSTDIHEQKSFAETLEALVSERTLALKRSNEELGQFAYIASHDLKEPLRKILFFADALERGLPESQLPTLHRIQGAALRMRNLVEDLLEFSSVQQQSLHLSPVDLNEVLTASLQDHELRIQELGAVISAGTLPTVPGVPHQLLQLFTNLVGNALKYSKPGVPPELRIHAGRASESDLKRFPDLDSRKEYHAIVFSDRGIGFDPGEAERIFTLFQRLHGKGSYSGTGVGLALCRKVARGHGGEIWATGQPGEGAEFHVLLPA</sequence>
<dbReference type="SMART" id="SM00388">
    <property type="entry name" value="HisKA"/>
    <property type="match status" value="1"/>
</dbReference>
<dbReference type="PROSITE" id="PS50112">
    <property type="entry name" value="PAS"/>
    <property type="match status" value="1"/>
</dbReference>
<keyword evidence="3" id="KW-0597">Phosphoprotein</keyword>
<keyword evidence="4" id="KW-0808">Transferase</keyword>
<reference evidence="10" key="1">
    <citation type="journal article" date="2019" name="Int. J. Syst. Evol. Microbiol.">
        <title>The Global Catalogue of Microorganisms (GCM) 10K type strain sequencing project: providing services to taxonomists for standard genome sequencing and annotation.</title>
        <authorList>
            <consortium name="The Broad Institute Genomics Platform"/>
            <consortium name="The Broad Institute Genome Sequencing Center for Infectious Disease"/>
            <person name="Wu L."/>
            <person name="Ma J."/>
        </authorList>
    </citation>
    <scope>NUCLEOTIDE SEQUENCE [LARGE SCALE GENOMIC DNA]</scope>
    <source>
        <strain evidence="10">JCM 17919</strain>
    </source>
</reference>
<dbReference type="PANTHER" id="PTHR43304">
    <property type="entry name" value="PHYTOCHROME-LIKE PROTEIN CPH1"/>
    <property type="match status" value="1"/>
</dbReference>
<evidence type="ECO:0000259" key="6">
    <source>
        <dbReference type="PROSITE" id="PS50109"/>
    </source>
</evidence>
<gene>
    <name evidence="9" type="ORF">GCM10023184_26110</name>
</gene>
<evidence type="ECO:0000256" key="2">
    <source>
        <dbReference type="ARBA" id="ARBA00012438"/>
    </source>
</evidence>
<dbReference type="InterPro" id="IPR003661">
    <property type="entry name" value="HisK_dim/P_dom"/>
</dbReference>
<dbReference type="Pfam" id="PF08448">
    <property type="entry name" value="PAS_4"/>
    <property type="match status" value="1"/>
</dbReference>
<dbReference type="InterPro" id="IPR036890">
    <property type="entry name" value="HATPase_C_sf"/>
</dbReference>
<dbReference type="Gene3D" id="1.10.287.130">
    <property type="match status" value="1"/>
</dbReference>
<protein>
    <recommendedName>
        <fullName evidence="2">histidine kinase</fullName>
        <ecNumber evidence="2">2.7.13.3</ecNumber>
    </recommendedName>
</protein>
<dbReference type="RefSeq" id="WP_345256194.1">
    <property type="nucleotide sequence ID" value="NZ_BAABGY010000007.1"/>
</dbReference>
<dbReference type="NCBIfam" id="TIGR00229">
    <property type="entry name" value="sensory_box"/>
    <property type="match status" value="1"/>
</dbReference>
<dbReference type="Proteomes" id="UP001501725">
    <property type="component" value="Unassembled WGS sequence"/>
</dbReference>
<dbReference type="PRINTS" id="PR00344">
    <property type="entry name" value="BCTRLSENSOR"/>
</dbReference>
<dbReference type="InterPro" id="IPR013655">
    <property type="entry name" value="PAS_fold_3"/>
</dbReference>
<dbReference type="Gene3D" id="3.30.450.20">
    <property type="entry name" value="PAS domain"/>
    <property type="match status" value="2"/>
</dbReference>
<dbReference type="EC" id="2.7.13.3" evidence="2"/>
<dbReference type="PROSITE" id="PS50113">
    <property type="entry name" value="PAC"/>
    <property type="match status" value="1"/>
</dbReference>
<dbReference type="InterPro" id="IPR013656">
    <property type="entry name" value="PAS_4"/>
</dbReference>
<evidence type="ECO:0000313" key="9">
    <source>
        <dbReference type="EMBL" id="GAA4333139.1"/>
    </source>
</evidence>
<evidence type="ECO:0000313" key="10">
    <source>
        <dbReference type="Proteomes" id="UP001501725"/>
    </source>
</evidence>
<dbReference type="CDD" id="cd00130">
    <property type="entry name" value="PAS"/>
    <property type="match status" value="1"/>
</dbReference>
<dbReference type="SMART" id="SM00387">
    <property type="entry name" value="HATPase_c"/>
    <property type="match status" value="1"/>
</dbReference>
<organism evidence="9 10">
    <name type="scientific">Flaviaesturariibacter amylovorans</name>
    <dbReference type="NCBI Taxonomy" id="1084520"/>
    <lineage>
        <taxon>Bacteria</taxon>
        <taxon>Pseudomonadati</taxon>
        <taxon>Bacteroidota</taxon>
        <taxon>Chitinophagia</taxon>
        <taxon>Chitinophagales</taxon>
        <taxon>Chitinophagaceae</taxon>
        <taxon>Flaviaestuariibacter</taxon>
    </lineage>
</organism>
<proteinExistence type="predicted"/>
<dbReference type="Pfam" id="PF08447">
    <property type="entry name" value="PAS_3"/>
    <property type="match status" value="1"/>
</dbReference>
<dbReference type="InterPro" id="IPR001610">
    <property type="entry name" value="PAC"/>
</dbReference>
<dbReference type="Gene3D" id="3.30.565.10">
    <property type="entry name" value="Histidine kinase-like ATPase, C-terminal domain"/>
    <property type="match status" value="1"/>
</dbReference>